<feature type="active site" description="Proton acceptor" evidence="6">
    <location>
        <position position="521"/>
    </location>
</feature>
<feature type="region of interest" description="Disordered" evidence="9">
    <location>
        <begin position="190"/>
        <end position="222"/>
    </location>
</feature>
<dbReference type="SMART" id="SM00220">
    <property type="entry name" value="S_TKc"/>
    <property type="match status" value="1"/>
</dbReference>
<evidence type="ECO:0000313" key="12">
    <source>
        <dbReference type="Proteomes" id="UP000800235"/>
    </source>
</evidence>
<evidence type="ECO:0000256" key="7">
    <source>
        <dbReference type="PIRSR" id="PIRSR630616-2"/>
    </source>
</evidence>
<dbReference type="PROSITE" id="PS00108">
    <property type="entry name" value="PROTEIN_KINASE_ST"/>
    <property type="match status" value="1"/>
</dbReference>
<evidence type="ECO:0000313" key="11">
    <source>
        <dbReference type="EMBL" id="KAF2434540.1"/>
    </source>
</evidence>
<keyword evidence="12" id="KW-1185">Reference proteome</keyword>
<organism evidence="11 12">
    <name type="scientific">Tothia fuscella</name>
    <dbReference type="NCBI Taxonomy" id="1048955"/>
    <lineage>
        <taxon>Eukaryota</taxon>
        <taxon>Fungi</taxon>
        <taxon>Dikarya</taxon>
        <taxon>Ascomycota</taxon>
        <taxon>Pezizomycotina</taxon>
        <taxon>Dothideomycetes</taxon>
        <taxon>Pleosporomycetidae</taxon>
        <taxon>Venturiales</taxon>
        <taxon>Cylindrosympodiaceae</taxon>
        <taxon>Tothia</taxon>
    </lineage>
</organism>
<dbReference type="InterPro" id="IPR000719">
    <property type="entry name" value="Prot_kinase_dom"/>
</dbReference>
<feature type="cross-link" description="Glycyl lysine isopeptide (Lys-Gly) (interchain with G-Cter in SUMO2)" evidence="8">
    <location>
        <position position="523"/>
    </location>
</feature>
<dbReference type="SUPFAM" id="SSF56112">
    <property type="entry name" value="Protein kinase-like (PK-like)"/>
    <property type="match status" value="1"/>
</dbReference>
<gene>
    <name evidence="11" type="ORF">EJ08DRAFT_582096</name>
</gene>
<accession>A0A9P4U278</accession>
<evidence type="ECO:0000256" key="8">
    <source>
        <dbReference type="PIRSR" id="PIRSR630616-3"/>
    </source>
</evidence>
<dbReference type="Proteomes" id="UP000800235">
    <property type="component" value="Unassembled WGS sequence"/>
</dbReference>
<dbReference type="OrthoDB" id="410920at2759"/>
<dbReference type="GO" id="GO:0004674">
    <property type="term" value="F:protein serine/threonine kinase activity"/>
    <property type="evidence" value="ECO:0007669"/>
    <property type="project" value="UniProtKB-KW"/>
</dbReference>
<feature type="compositionally biased region" description="Polar residues" evidence="9">
    <location>
        <begin position="17"/>
        <end position="26"/>
    </location>
</feature>
<feature type="region of interest" description="Disordered" evidence="9">
    <location>
        <begin position="252"/>
        <end position="278"/>
    </location>
</feature>
<dbReference type="GO" id="GO:0005524">
    <property type="term" value="F:ATP binding"/>
    <property type="evidence" value="ECO:0007669"/>
    <property type="project" value="UniProtKB-KW"/>
</dbReference>
<evidence type="ECO:0000256" key="6">
    <source>
        <dbReference type="PIRSR" id="PIRSR630616-1"/>
    </source>
</evidence>
<feature type="binding site" evidence="7">
    <location>
        <position position="554"/>
    </location>
    <ligand>
        <name>ATP</name>
        <dbReference type="ChEBI" id="CHEBI:30616"/>
    </ligand>
</feature>
<evidence type="ECO:0000259" key="10">
    <source>
        <dbReference type="PROSITE" id="PS50011"/>
    </source>
</evidence>
<keyword evidence="1" id="KW-0723">Serine/threonine-protein kinase</keyword>
<feature type="domain" description="Protein kinase" evidence="10">
    <location>
        <begin position="378"/>
        <end position="689"/>
    </location>
</feature>
<feature type="compositionally biased region" description="Low complexity" evidence="9">
    <location>
        <begin position="41"/>
        <end position="59"/>
    </location>
</feature>
<reference evidence="11" key="1">
    <citation type="journal article" date="2020" name="Stud. Mycol.">
        <title>101 Dothideomycetes genomes: a test case for predicting lifestyles and emergence of pathogens.</title>
        <authorList>
            <person name="Haridas S."/>
            <person name="Albert R."/>
            <person name="Binder M."/>
            <person name="Bloem J."/>
            <person name="Labutti K."/>
            <person name="Salamov A."/>
            <person name="Andreopoulos B."/>
            <person name="Baker S."/>
            <person name="Barry K."/>
            <person name="Bills G."/>
            <person name="Bluhm B."/>
            <person name="Cannon C."/>
            <person name="Castanera R."/>
            <person name="Culley D."/>
            <person name="Daum C."/>
            <person name="Ezra D."/>
            <person name="Gonzalez J."/>
            <person name="Henrissat B."/>
            <person name="Kuo A."/>
            <person name="Liang C."/>
            <person name="Lipzen A."/>
            <person name="Lutzoni F."/>
            <person name="Magnuson J."/>
            <person name="Mondo S."/>
            <person name="Nolan M."/>
            <person name="Ohm R."/>
            <person name="Pangilinan J."/>
            <person name="Park H.-J."/>
            <person name="Ramirez L."/>
            <person name="Alfaro M."/>
            <person name="Sun H."/>
            <person name="Tritt A."/>
            <person name="Yoshinaga Y."/>
            <person name="Zwiers L.-H."/>
            <person name="Turgeon B."/>
            <person name="Goodwin S."/>
            <person name="Spatafora J."/>
            <person name="Crous P."/>
            <person name="Grigoriev I."/>
        </authorList>
    </citation>
    <scope>NUCLEOTIDE SEQUENCE</scope>
    <source>
        <strain evidence="11">CBS 130266</strain>
    </source>
</reference>
<feature type="region of interest" description="Disordered" evidence="9">
    <location>
        <begin position="1"/>
        <end position="59"/>
    </location>
</feature>
<dbReference type="FunFam" id="1.10.510.10:FF:000640">
    <property type="entry name" value="Serine/threonine-protein kinase PRR1"/>
    <property type="match status" value="1"/>
</dbReference>
<keyword evidence="2" id="KW-0808">Transferase</keyword>
<feature type="compositionally biased region" description="Basic and acidic residues" evidence="9">
    <location>
        <begin position="1"/>
        <end position="13"/>
    </location>
</feature>
<protein>
    <submittedName>
        <fullName evidence="11">Kinase-like protein</fullName>
    </submittedName>
</protein>
<dbReference type="PROSITE" id="PS50011">
    <property type="entry name" value="PROTEIN_KINASE_DOM"/>
    <property type="match status" value="1"/>
</dbReference>
<sequence length="713" mass="77468">MPTGEDPSRHNEEQATLERSLQSSALSRPCPDPASASENRQASSASTSDTAAPQAATQTLNAAAVEQNVHLPTLDTSNTAFRLPVVHIRTPSHQTPTRSPLTAGLHIQTDVKTPAVSIAEAQQDDSSSTVIQRDFAQNSGSKAASSQPIAIEKDGLRSTLSVGSMSSFHSLSPGSAIGSPALAAMTDITPLPSPIFPGDSPGPWKRGGPRPGSAGSLGSSVRDEVLPQQISETSGSIPTRISPTKLKNQAYGSLLSDGLDPNHANPQNRRNDRSHSRNRSLSEFLPEAMHNTRARHVTVSATHPPLVATASHLHRERYLAEQRGLVQPNETTAPAALPTPPPSNRSITESEGDEMRDEEPFVEYLTIKSGPTKRARKYRPIRPLGQGTFSKVVLATNERLPPSTTLNETSEGQLQPKHLVAIKIVQHGPAGGADEERVELGLKREVEILQSISHPSLIHLIAFDWHEHEALLVLNYCPGGDLFDLASQQHDSLTPALVQRMFSELVSAVCYLHSKLIVHRDIKLENVLLNVPPTSLADITSPSTHSYPLITLTDLGLSRTIDPESPTLTTRCGSEDYAAPEILLSQPYDGRQTDAWALGVLLYALMEGRLPFDPPPQRPGQKVNRGRSRAAHRIARCDWIWCKFGDDDGDWDEARGAGWEGARTCVDGLLKKVSRGRLSMDQLSNMDYVREGIQIEGGLRRPHTDDEMNEEEG</sequence>
<dbReference type="Gene3D" id="1.10.510.10">
    <property type="entry name" value="Transferase(Phosphotransferase) domain 1"/>
    <property type="match status" value="1"/>
</dbReference>
<evidence type="ECO:0000256" key="1">
    <source>
        <dbReference type="ARBA" id="ARBA00022527"/>
    </source>
</evidence>
<dbReference type="Pfam" id="PF00069">
    <property type="entry name" value="Pkinase"/>
    <property type="match status" value="1"/>
</dbReference>
<keyword evidence="4 11" id="KW-0418">Kinase</keyword>
<evidence type="ECO:0000256" key="5">
    <source>
        <dbReference type="ARBA" id="ARBA00022840"/>
    </source>
</evidence>
<proteinExistence type="predicted"/>
<feature type="binding site" evidence="7">
    <location>
        <begin position="525"/>
        <end position="526"/>
    </location>
    <ligand>
        <name>ATP</name>
        <dbReference type="ChEBI" id="CHEBI:30616"/>
    </ligand>
</feature>
<dbReference type="AlphaFoldDB" id="A0A9P4U278"/>
<dbReference type="InterPro" id="IPR030616">
    <property type="entry name" value="Aur-like"/>
</dbReference>
<keyword evidence="3 7" id="KW-0547">Nucleotide-binding</keyword>
<feature type="region of interest" description="Disordered" evidence="9">
    <location>
        <begin position="331"/>
        <end position="358"/>
    </location>
</feature>
<evidence type="ECO:0000256" key="9">
    <source>
        <dbReference type="SAM" id="MobiDB-lite"/>
    </source>
</evidence>
<dbReference type="InterPro" id="IPR008271">
    <property type="entry name" value="Ser/Thr_kinase_AS"/>
</dbReference>
<comment type="caution">
    <text evidence="11">The sequence shown here is derived from an EMBL/GenBank/DDBJ whole genome shotgun (WGS) entry which is preliminary data.</text>
</comment>
<dbReference type="InterPro" id="IPR011009">
    <property type="entry name" value="Kinase-like_dom_sf"/>
</dbReference>
<evidence type="ECO:0000256" key="2">
    <source>
        <dbReference type="ARBA" id="ARBA00022679"/>
    </source>
</evidence>
<dbReference type="EMBL" id="MU007016">
    <property type="protein sequence ID" value="KAF2434540.1"/>
    <property type="molecule type" value="Genomic_DNA"/>
</dbReference>
<evidence type="ECO:0000256" key="3">
    <source>
        <dbReference type="ARBA" id="ARBA00022741"/>
    </source>
</evidence>
<dbReference type="PANTHER" id="PTHR24350">
    <property type="entry name" value="SERINE/THREONINE-PROTEIN KINASE IAL-RELATED"/>
    <property type="match status" value="1"/>
</dbReference>
<feature type="binding site" evidence="7">
    <location>
        <position position="423"/>
    </location>
    <ligand>
        <name>ATP</name>
        <dbReference type="ChEBI" id="CHEBI:30616"/>
    </ligand>
</feature>
<keyword evidence="5 7" id="KW-0067">ATP-binding</keyword>
<evidence type="ECO:0000256" key="4">
    <source>
        <dbReference type="ARBA" id="ARBA00022777"/>
    </source>
</evidence>
<name>A0A9P4U278_9PEZI</name>